<evidence type="ECO:0000256" key="1">
    <source>
        <dbReference type="SAM" id="SignalP"/>
    </source>
</evidence>
<proteinExistence type="predicted"/>
<dbReference type="RefSeq" id="WP_311657756.1">
    <property type="nucleotide sequence ID" value="NZ_JAVRHY010000003.1"/>
</dbReference>
<evidence type="ECO:0000259" key="2">
    <source>
        <dbReference type="Pfam" id="PF13767"/>
    </source>
</evidence>
<dbReference type="Proteomes" id="UP001259982">
    <property type="component" value="Unassembled WGS sequence"/>
</dbReference>
<sequence>MTSNNRMIRNMALATALGLGVSGIAVAQQEPAQQQAPQAKDFEKAELESFVEAQSEVSTISQDYQKKMQNADDPEAQASMRQEANQEMVQAVNDAGLDPSTYNAIAQAAQSDPQLAQKIEGMR</sequence>
<protein>
    <submittedName>
        <fullName evidence="3">DUF4168 domain-containing protein</fullName>
    </submittedName>
</protein>
<feature type="chain" id="PRO_5046589718" evidence="1">
    <location>
        <begin position="28"/>
        <end position="123"/>
    </location>
</feature>
<name>A0ABU3B719_9GAMM</name>
<dbReference type="InterPro" id="IPR025433">
    <property type="entry name" value="DUF4168"/>
</dbReference>
<dbReference type="EMBL" id="JAVRHY010000003">
    <property type="protein sequence ID" value="MDT0617840.1"/>
    <property type="molecule type" value="Genomic_DNA"/>
</dbReference>
<organism evidence="3 4">
    <name type="scientific">Spectribacter acetivorans</name>
    <dbReference type="NCBI Taxonomy" id="3075603"/>
    <lineage>
        <taxon>Bacteria</taxon>
        <taxon>Pseudomonadati</taxon>
        <taxon>Pseudomonadota</taxon>
        <taxon>Gammaproteobacteria</taxon>
        <taxon>Salinisphaerales</taxon>
        <taxon>Salinisphaeraceae</taxon>
        <taxon>Spectribacter</taxon>
    </lineage>
</organism>
<evidence type="ECO:0000313" key="4">
    <source>
        <dbReference type="Proteomes" id="UP001259982"/>
    </source>
</evidence>
<feature type="domain" description="DUF4168" evidence="2">
    <location>
        <begin position="44"/>
        <end position="119"/>
    </location>
</feature>
<gene>
    <name evidence="3" type="ORF">RM531_05100</name>
</gene>
<accession>A0ABU3B719</accession>
<comment type="caution">
    <text evidence="3">The sequence shown here is derived from an EMBL/GenBank/DDBJ whole genome shotgun (WGS) entry which is preliminary data.</text>
</comment>
<feature type="signal peptide" evidence="1">
    <location>
        <begin position="1"/>
        <end position="27"/>
    </location>
</feature>
<evidence type="ECO:0000313" key="3">
    <source>
        <dbReference type="EMBL" id="MDT0617840.1"/>
    </source>
</evidence>
<reference evidence="3 4" key="1">
    <citation type="submission" date="2023-09" db="EMBL/GenBank/DDBJ databases">
        <authorList>
            <person name="Rey-Velasco X."/>
        </authorList>
    </citation>
    <scope>NUCLEOTIDE SEQUENCE [LARGE SCALE GENOMIC DNA]</scope>
    <source>
        <strain evidence="3 4">P385</strain>
    </source>
</reference>
<dbReference type="Pfam" id="PF13767">
    <property type="entry name" value="DUF4168"/>
    <property type="match status" value="1"/>
</dbReference>
<keyword evidence="1" id="KW-0732">Signal</keyword>
<keyword evidence="4" id="KW-1185">Reference proteome</keyword>